<name>A0AAV7SM87_PLEWA</name>
<proteinExistence type="predicted"/>
<comment type="caution">
    <text evidence="1">The sequence shown here is derived from an EMBL/GenBank/DDBJ whole genome shotgun (WGS) entry which is preliminary data.</text>
</comment>
<protein>
    <recommendedName>
        <fullName evidence="3">Reverse transcriptase</fullName>
    </recommendedName>
</protein>
<dbReference type="AlphaFoldDB" id="A0AAV7SM87"/>
<dbReference type="EMBL" id="JANPWB010000008">
    <property type="protein sequence ID" value="KAJ1165114.1"/>
    <property type="molecule type" value="Genomic_DNA"/>
</dbReference>
<organism evidence="1 2">
    <name type="scientific">Pleurodeles waltl</name>
    <name type="common">Iberian ribbed newt</name>
    <dbReference type="NCBI Taxonomy" id="8319"/>
    <lineage>
        <taxon>Eukaryota</taxon>
        <taxon>Metazoa</taxon>
        <taxon>Chordata</taxon>
        <taxon>Craniata</taxon>
        <taxon>Vertebrata</taxon>
        <taxon>Euteleostomi</taxon>
        <taxon>Amphibia</taxon>
        <taxon>Batrachia</taxon>
        <taxon>Caudata</taxon>
        <taxon>Salamandroidea</taxon>
        <taxon>Salamandridae</taxon>
        <taxon>Pleurodelinae</taxon>
        <taxon>Pleurodeles</taxon>
    </lineage>
</organism>
<evidence type="ECO:0008006" key="3">
    <source>
        <dbReference type="Google" id="ProtNLM"/>
    </source>
</evidence>
<gene>
    <name evidence="1" type="ORF">NDU88_005543</name>
</gene>
<evidence type="ECO:0000313" key="1">
    <source>
        <dbReference type="EMBL" id="KAJ1165114.1"/>
    </source>
</evidence>
<dbReference type="Proteomes" id="UP001066276">
    <property type="component" value="Chromosome 4_2"/>
</dbReference>
<sequence length="119" mass="13402">MKLLYRLVTRDVSTRVAPLIRDRTGSIQEELQMIAHTFTSYYKDLYVLVLQPLKEQENPILGDIPLPSLPAMLAKELDLPLASEEVEDTFSALESGKTSGPDGYPLNIIRSFAHTWCPI</sequence>
<accession>A0AAV7SM87</accession>
<keyword evidence="2" id="KW-1185">Reference proteome</keyword>
<evidence type="ECO:0000313" key="2">
    <source>
        <dbReference type="Proteomes" id="UP001066276"/>
    </source>
</evidence>
<reference evidence="1" key="1">
    <citation type="journal article" date="2022" name="bioRxiv">
        <title>Sequencing and chromosome-scale assembly of the giantPleurodeles waltlgenome.</title>
        <authorList>
            <person name="Brown T."/>
            <person name="Elewa A."/>
            <person name="Iarovenko S."/>
            <person name="Subramanian E."/>
            <person name="Araus A.J."/>
            <person name="Petzold A."/>
            <person name="Susuki M."/>
            <person name="Suzuki K.-i.T."/>
            <person name="Hayashi T."/>
            <person name="Toyoda A."/>
            <person name="Oliveira C."/>
            <person name="Osipova E."/>
            <person name="Leigh N.D."/>
            <person name="Simon A."/>
            <person name="Yun M.H."/>
        </authorList>
    </citation>
    <scope>NUCLEOTIDE SEQUENCE</scope>
    <source>
        <strain evidence="1">20211129_DDA</strain>
        <tissue evidence="1">Liver</tissue>
    </source>
</reference>